<dbReference type="KEGG" id="hau:Haur_1930"/>
<reference evidence="3 4" key="1">
    <citation type="journal article" date="2011" name="Stand. Genomic Sci.">
        <title>Complete genome sequence of the filamentous gliding predatory bacterium Herpetosiphon aurantiacus type strain (114-95(T)).</title>
        <authorList>
            <person name="Kiss H."/>
            <person name="Nett M."/>
            <person name="Domin N."/>
            <person name="Martin K."/>
            <person name="Maresca J.A."/>
            <person name="Copeland A."/>
            <person name="Lapidus A."/>
            <person name="Lucas S."/>
            <person name="Berry K.W."/>
            <person name="Glavina Del Rio T."/>
            <person name="Dalin E."/>
            <person name="Tice H."/>
            <person name="Pitluck S."/>
            <person name="Richardson P."/>
            <person name="Bruce D."/>
            <person name="Goodwin L."/>
            <person name="Han C."/>
            <person name="Detter J.C."/>
            <person name="Schmutz J."/>
            <person name="Brettin T."/>
            <person name="Land M."/>
            <person name="Hauser L."/>
            <person name="Kyrpides N.C."/>
            <person name="Ivanova N."/>
            <person name="Goker M."/>
            <person name="Woyke T."/>
            <person name="Klenk H.P."/>
            <person name="Bryant D.A."/>
        </authorList>
    </citation>
    <scope>NUCLEOTIDE SEQUENCE [LARGE SCALE GENOMIC DNA]</scope>
    <source>
        <strain evidence="4">ATCC 23779 / DSM 785 / 114-95</strain>
    </source>
</reference>
<dbReference type="PRINTS" id="PR00364">
    <property type="entry name" value="DISEASERSIST"/>
</dbReference>
<name>A9AUP6_HERA2</name>
<evidence type="ECO:0000259" key="2">
    <source>
        <dbReference type="SMART" id="SM01043"/>
    </source>
</evidence>
<dbReference type="InterPro" id="IPR027417">
    <property type="entry name" value="P-loop_NTPase"/>
</dbReference>
<dbReference type="SMART" id="SM01043">
    <property type="entry name" value="BTAD"/>
    <property type="match status" value="1"/>
</dbReference>
<dbReference type="Pfam" id="PF00931">
    <property type="entry name" value="NB-ARC"/>
    <property type="match status" value="1"/>
</dbReference>
<dbReference type="SMART" id="SM00028">
    <property type="entry name" value="TPR"/>
    <property type="match status" value="5"/>
</dbReference>
<feature type="repeat" description="TPR" evidence="1">
    <location>
        <begin position="867"/>
        <end position="900"/>
    </location>
</feature>
<dbReference type="EMBL" id="CP000875">
    <property type="protein sequence ID" value="ABX04573.1"/>
    <property type="molecule type" value="Genomic_DNA"/>
</dbReference>
<dbReference type="SUPFAM" id="SSF48452">
    <property type="entry name" value="TPR-like"/>
    <property type="match status" value="3"/>
</dbReference>
<dbReference type="InterPro" id="IPR011990">
    <property type="entry name" value="TPR-like_helical_dom_sf"/>
</dbReference>
<dbReference type="PROSITE" id="PS50005">
    <property type="entry name" value="TPR"/>
    <property type="match status" value="1"/>
</dbReference>
<dbReference type="InterPro" id="IPR005158">
    <property type="entry name" value="BTAD"/>
</dbReference>
<dbReference type="InterPro" id="IPR019734">
    <property type="entry name" value="TPR_rpt"/>
</dbReference>
<dbReference type="GO" id="GO:0006355">
    <property type="term" value="P:regulation of DNA-templated transcription"/>
    <property type="evidence" value="ECO:0007669"/>
    <property type="project" value="InterPro"/>
</dbReference>
<dbReference type="Pfam" id="PF03704">
    <property type="entry name" value="BTAD"/>
    <property type="match status" value="1"/>
</dbReference>
<sequence>MQFCFFGLVRATFNDQPLQFRSNKVRALLAIIWLDPRRQWARDELASLLWEDYSSSKARTNLRVTFSQLQQSLHPLYQALPARAPLLVADRARIALQAEAWPELQVDVWRFDQAIAAYHTHNHEHGVICAACLEQLTSAVELYQGDLLTPFAIEASSGFDAWLERQREARHQQLLLAYDVLAEHALRMRDFHEVQRLSTAQLLHLPWHEQAHRRLMISFAELGHQSMLREQYLLCQRTLERELGIGPDAETQALYQRLVTTSTTLPLPNPTLKTLPELSKPLIGRTHELALLHSLIEQKQQRLVTLLGLGGIGKTSLALAYAHAAQAAFDAVWFVSFAGSAGESLASDHHRLSATIATTLGLSQQLHTPQAALLHYLGQRSVLLVLDNLEHLVHEALHVQAILDACPHVVVLVTSREPLNIQAEQRVQLHGLALANADQAFAASAQLFLAHGTNATSQTLADPASMEWIDRICRMLDGNPLAIELAARWVHYLGLDEIATAIEQDMDFLQTSVRDLPDRHRSMRAVFDGSWRLLSRHEQRVLSQASLFRGSWSLTAMRSICTVSRLTIRELIDKSWLTQHAGRAMIHRLIQRYAHEQLQRMPTTAATTAKRHSIYYLAMLRRHTPALSGSQPQASVRLLRDDLDNIRQAWLWAVDHGATHLVHASLAGLSQLYDLLGLYHEAIRVLQTSITQIQRQPTSLQQQRLLMRLTIALASHFNAAADYRTAAQVGQQALDLAQTLDVPQQIAACLLQIGIAQRNYGLFADAEQSLQRSIAIAQALPLKQVYAHALRSLGFLAYLQGNYPVALRYHEQALAFYRLLHDQRSINLAQNTLGLIALAQGDLQQAWDQLAVVLTRCQTLEDGWGEALTLNNLGAVVQAQGDPARAIDYYQKALSIRQRIGDRWGEGISLSNLAAAWHEQADYQTAYQSAMQAIQHTTAIHDLPTKAYALTTLSQILRVLGDQAGSIAARSEATTLRTQLGQDHLISQTID</sequence>
<dbReference type="STRING" id="316274.Haur_1930"/>
<dbReference type="InterPro" id="IPR036388">
    <property type="entry name" value="WH-like_DNA-bd_sf"/>
</dbReference>
<dbReference type="GO" id="GO:0003677">
    <property type="term" value="F:DNA binding"/>
    <property type="evidence" value="ECO:0007669"/>
    <property type="project" value="InterPro"/>
</dbReference>
<dbReference type="Proteomes" id="UP000000787">
    <property type="component" value="Chromosome"/>
</dbReference>
<evidence type="ECO:0000313" key="3">
    <source>
        <dbReference type="EMBL" id="ABX04573.1"/>
    </source>
</evidence>
<dbReference type="PANTHER" id="PTHR47691">
    <property type="entry name" value="REGULATOR-RELATED"/>
    <property type="match status" value="1"/>
</dbReference>
<accession>A9AUP6</accession>
<dbReference type="SUPFAM" id="SSF52540">
    <property type="entry name" value="P-loop containing nucleoside triphosphate hydrolases"/>
    <property type="match status" value="1"/>
</dbReference>
<keyword evidence="4" id="KW-1185">Reference proteome</keyword>
<dbReference type="Gene3D" id="1.10.10.10">
    <property type="entry name" value="Winged helix-like DNA-binding domain superfamily/Winged helix DNA-binding domain"/>
    <property type="match status" value="1"/>
</dbReference>
<gene>
    <name evidence="3" type="ordered locus">Haur_1930</name>
</gene>
<evidence type="ECO:0000256" key="1">
    <source>
        <dbReference type="PROSITE-ProRule" id="PRU00339"/>
    </source>
</evidence>
<dbReference type="Pfam" id="PF13424">
    <property type="entry name" value="TPR_12"/>
    <property type="match status" value="2"/>
</dbReference>
<dbReference type="eggNOG" id="COG3629">
    <property type="taxonomic scope" value="Bacteria"/>
</dbReference>
<dbReference type="SUPFAM" id="SSF46894">
    <property type="entry name" value="C-terminal effector domain of the bipartite response regulators"/>
    <property type="match status" value="1"/>
</dbReference>
<protein>
    <submittedName>
        <fullName evidence="3">Transcriptional activator domain</fullName>
    </submittedName>
</protein>
<dbReference type="eggNOG" id="COG3903">
    <property type="taxonomic scope" value="Bacteria"/>
</dbReference>
<dbReference type="BioCyc" id="HAUR316274:GHYA-1959-MONOMER"/>
<dbReference type="InterPro" id="IPR016032">
    <property type="entry name" value="Sig_transdc_resp-reg_C-effctor"/>
</dbReference>
<evidence type="ECO:0000313" key="4">
    <source>
        <dbReference type="Proteomes" id="UP000000787"/>
    </source>
</evidence>
<proteinExistence type="predicted"/>
<dbReference type="Gene3D" id="1.25.40.10">
    <property type="entry name" value="Tetratricopeptide repeat domain"/>
    <property type="match status" value="3"/>
</dbReference>
<dbReference type="AlphaFoldDB" id="A9AUP6"/>
<feature type="domain" description="Bacterial transcriptional activator" evidence="2">
    <location>
        <begin position="106"/>
        <end position="259"/>
    </location>
</feature>
<dbReference type="GO" id="GO:0043531">
    <property type="term" value="F:ADP binding"/>
    <property type="evidence" value="ECO:0007669"/>
    <property type="project" value="InterPro"/>
</dbReference>
<dbReference type="PANTHER" id="PTHR47691:SF3">
    <property type="entry name" value="HTH-TYPE TRANSCRIPTIONAL REGULATOR RV0890C-RELATED"/>
    <property type="match status" value="1"/>
</dbReference>
<dbReference type="InParanoid" id="A9AUP6"/>
<dbReference type="Gene3D" id="3.40.50.300">
    <property type="entry name" value="P-loop containing nucleotide triphosphate hydrolases"/>
    <property type="match status" value="1"/>
</dbReference>
<dbReference type="HOGENOM" id="CLU_004665_1_4_0"/>
<keyword evidence="1" id="KW-0802">TPR repeat</keyword>
<organism evidence="3 4">
    <name type="scientific">Herpetosiphon aurantiacus (strain ATCC 23779 / DSM 785 / 114-95)</name>
    <dbReference type="NCBI Taxonomy" id="316274"/>
    <lineage>
        <taxon>Bacteria</taxon>
        <taxon>Bacillati</taxon>
        <taxon>Chloroflexota</taxon>
        <taxon>Chloroflexia</taxon>
        <taxon>Herpetosiphonales</taxon>
        <taxon>Herpetosiphonaceae</taxon>
        <taxon>Herpetosiphon</taxon>
    </lineage>
</organism>
<dbReference type="InterPro" id="IPR002182">
    <property type="entry name" value="NB-ARC"/>
</dbReference>